<organism evidence="1 2">
    <name type="scientific">Plectonema radiosum NIES-515</name>
    <dbReference type="NCBI Taxonomy" id="2986073"/>
    <lineage>
        <taxon>Bacteria</taxon>
        <taxon>Bacillati</taxon>
        <taxon>Cyanobacteriota</taxon>
        <taxon>Cyanophyceae</taxon>
        <taxon>Oscillatoriophycideae</taxon>
        <taxon>Oscillatoriales</taxon>
        <taxon>Microcoleaceae</taxon>
        <taxon>Plectonema</taxon>
    </lineage>
</organism>
<dbReference type="EMBL" id="JAOWRF010000151">
    <property type="protein sequence ID" value="MCV3213829.1"/>
    <property type="molecule type" value="Genomic_DNA"/>
</dbReference>
<comment type="caution">
    <text evidence="1">The sequence shown here is derived from an EMBL/GenBank/DDBJ whole genome shotgun (WGS) entry which is preliminary data.</text>
</comment>
<name>A0ABT3AXI1_9CYAN</name>
<dbReference type="Proteomes" id="UP001526143">
    <property type="component" value="Unassembled WGS sequence"/>
</dbReference>
<protein>
    <submittedName>
        <fullName evidence="1">Uncharacterized protein</fullName>
    </submittedName>
</protein>
<gene>
    <name evidence="1" type="ORF">OGM63_09950</name>
</gene>
<keyword evidence="2" id="KW-1185">Reference proteome</keyword>
<proteinExistence type="predicted"/>
<evidence type="ECO:0000313" key="2">
    <source>
        <dbReference type="Proteomes" id="UP001526143"/>
    </source>
</evidence>
<accession>A0ABT3AXI1</accession>
<sequence>MLSRIQTTLNPFSTEVMFLKIIGIKDRDSITIKKTSLTGVKFFLLNVLNPIQFTESFELKPKAPVGNLDKVLIVTRANIDFRLHANIKAYYQLINSRLHAMVDNLSSGFAQVVPNFDVGINQQPTLLYTLGCKGFCSVCTAFSRLQTYWL</sequence>
<reference evidence="1 2" key="1">
    <citation type="submission" date="2022-10" db="EMBL/GenBank/DDBJ databases">
        <title>Identification of biosynthetic pathway for the production of the potent trypsin inhibitor radiosumin.</title>
        <authorList>
            <person name="Fewer D.P."/>
            <person name="Delbaje E."/>
            <person name="Ouyang X."/>
            <person name="Agostino P.D."/>
            <person name="Wahlsten M."/>
            <person name="Jokela J."/>
            <person name="Permi P."/>
            <person name="Haapaniemi E."/>
            <person name="Koistinen H."/>
        </authorList>
    </citation>
    <scope>NUCLEOTIDE SEQUENCE [LARGE SCALE GENOMIC DNA]</scope>
    <source>
        <strain evidence="1 2">NIES-515</strain>
    </source>
</reference>
<evidence type="ECO:0000313" key="1">
    <source>
        <dbReference type="EMBL" id="MCV3213829.1"/>
    </source>
</evidence>